<dbReference type="PANTHER" id="PTHR43512:SF7">
    <property type="entry name" value="TRANSLATION FACTOR GUF1, MITOCHONDRIAL"/>
    <property type="match status" value="1"/>
</dbReference>
<feature type="region of interest" description="Disordered" evidence="2">
    <location>
        <begin position="1"/>
        <end position="110"/>
    </location>
</feature>
<evidence type="ECO:0000313" key="3">
    <source>
        <dbReference type="EMBL" id="KAK9999240.1"/>
    </source>
</evidence>
<evidence type="ECO:0000256" key="1">
    <source>
        <dbReference type="SAM" id="Coils"/>
    </source>
</evidence>
<proteinExistence type="predicted"/>
<dbReference type="GO" id="GO:0005739">
    <property type="term" value="C:mitochondrion"/>
    <property type="evidence" value="ECO:0007669"/>
    <property type="project" value="TreeGrafter"/>
</dbReference>
<dbReference type="GO" id="GO:0045727">
    <property type="term" value="P:positive regulation of translation"/>
    <property type="evidence" value="ECO:0007669"/>
    <property type="project" value="TreeGrafter"/>
</dbReference>
<name>A0AAW2CRP1_9ROSI</name>
<dbReference type="AlphaFoldDB" id="A0AAW2CRP1"/>
<dbReference type="Pfam" id="PF03004">
    <property type="entry name" value="Transposase_24"/>
    <property type="match status" value="1"/>
</dbReference>
<protein>
    <submittedName>
        <fullName evidence="3">Uncharacterized protein</fullName>
    </submittedName>
</protein>
<keyword evidence="4" id="KW-1185">Reference proteome</keyword>
<reference evidence="3 4" key="1">
    <citation type="submission" date="2024-01" db="EMBL/GenBank/DDBJ databases">
        <title>A telomere-to-telomere, gap-free genome of sweet tea (Lithocarpus litseifolius).</title>
        <authorList>
            <person name="Zhou J."/>
        </authorList>
    </citation>
    <scope>NUCLEOTIDE SEQUENCE [LARGE SCALE GENOMIC DNA]</scope>
    <source>
        <strain evidence="3">Zhou-2022a</strain>
        <tissue evidence="3">Leaf</tissue>
    </source>
</reference>
<feature type="compositionally biased region" description="Basic and acidic residues" evidence="2">
    <location>
        <begin position="21"/>
        <end position="30"/>
    </location>
</feature>
<feature type="compositionally biased region" description="Basic and acidic residues" evidence="2">
    <location>
        <begin position="54"/>
        <end position="64"/>
    </location>
</feature>
<dbReference type="GO" id="GO:0097177">
    <property type="term" value="F:mitochondrial ribosome binding"/>
    <property type="evidence" value="ECO:0007669"/>
    <property type="project" value="TreeGrafter"/>
</dbReference>
<dbReference type="InterPro" id="IPR004252">
    <property type="entry name" value="Probable_transposase_24"/>
</dbReference>
<dbReference type="InterPro" id="IPR006297">
    <property type="entry name" value="EF-4"/>
</dbReference>
<dbReference type="Proteomes" id="UP001459277">
    <property type="component" value="Unassembled WGS sequence"/>
</dbReference>
<dbReference type="PANTHER" id="PTHR43512">
    <property type="entry name" value="TRANSLATION FACTOR GUF1-RELATED"/>
    <property type="match status" value="1"/>
</dbReference>
<comment type="caution">
    <text evidence="3">The sequence shown here is derived from an EMBL/GenBank/DDBJ whole genome shotgun (WGS) entry which is preliminary data.</text>
</comment>
<dbReference type="InterPro" id="IPR027417">
    <property type="entry name" value="P-loop_NTPase"/>
</dbReference>
<organism evidence="3 4">
    <name type="scientific">Lithocarpus litseifolius</name>
    <dbReference type="NCBI Taxonomy" id="425828"/>
    <lineage>
        <taxon>Eukaryota</taxon>
        <taxon>Viridiplantae</taxon>
        <taxon>Streptophyta</taxon>
        <taxon>Embryophyta</taxon>
        <taxon>Tracheophyta</taxon>
        <taxon>Spermatophyta</taxon>
        <taxon>Magnoliopsida</taxon>
        <taxon>eudicotyledons</taxon>
        <taxon>Gunneridae</taxon>
        <taxon>Pentapetalae</taxon>
        <taxon>rosids</taxon>
        <taxon>fabids</taxon>
        <taxon>Fagales</taxon>
        <taxon>Fagaceae</taxon>
        <taxon>Lithocarpus</taxon>
    </lineage>
</organism>
<dbReference type="EMBL" id="JAZDWU010000006">
    <property type="protein sequence ID" value="KAK9999240.1"/>
    <property type="molecule type" value="Genomic_DNA"/>
</dbReference>
<evidence type="ECO:0000256" key="2">
    <source>
        <dbReference type="SAM" id="MobiDB-lite"/>
    </source>
</evidence>
<feature type="coiled-coil region" evidence="1">
    <location>
        <begin position="252"/>
        <end position="302"/>
    </location>
</feature>
<gene>
    <name evidence="3" type="ORF">SO802_018843</name>
</gene>
<evidence type="ECO:0000313" key="4">
    <source>
        <dbReference type="Proteomes" id="UP001459277"/>
    </source>
</evidence>
<dbReference type="GO" id="GO:0005525">
    <property type="term" value="F:GTP binding"/>
    <property type="evidence" value="ECO:0007669"/>
    <property type="project" value="InterPro"/>
</dbReference>
<sequence>MGKKRPLPFVQVGEGPSRSRQRGEELEAAHTAEQARANASDARTQPPVGQRSSHSRESVQEELRAVLVVEQARGDASDDDETQPPSPEDLVQETPVSSNGRAEDLVQETPAFSNVRKKRRRTLLQRIWSLPENLKIEFGLNKRWIIDLEIIQPANKMNWAMHLLGELRRNRRTKLKKICYPKDASKEEVIGKIPEWADKQEYAALVDYWFSPTMKTLIDTKKRSRGFQKDIARSGPISFAQTADNMSEKRHKEEIELLHAQHKEQIAEALAEAKRQSDAQHKEQMAKALAEAKRQSDAQHKEQMDEMMSSMRAMLDQMTPALTLSGSLRFLEFSIIVRVDHGKSTLADKLLKLTGTINRRHGQPQYLQKLQVGICELPFHPISSKVIGGVGGMFEKVVISHIPLKFRLVILLHATS</sequence>
<dbReference type="Gene3D" id="3.40.50.300">
    <property type="entry name" value="P-loop containing nucleotide triphosphate hydrolases"/>
    <property type="match status" value="1"/>
</dbReference>
<keyword evidence="1" id="KW-0175">Coiled coil</keyword>
<accession>A0AAW2CRP1</accession>